<feature type="transmembrane region" description="Helical" evidence="1">
    <location>
        <begin position="23"/>
        <end position="56"/>
    </location>
</feature>
<keyword evidence="1" id="KW-0812">Transmembrane</keyword>
<organism evidence="3">
    <name type="scientific">Granulicella tundricola (strain ATCC BAA-1859 / DSM 23138 / MP5ACTX9)</name>
    <dbReference type="NCBI Taxonomy" id="1198114"/>
    <lineage>
        <taxon>Bacteria</taxon>
        <taxon>Pseudomonadati</taxon>
        <taxon>Acidobacteriota</taxon>
        <taxon>Terriglobia</taxon>
        <taxon>Terriglobales</taxon>
        <taxon>Acidobacteriaceae</taxon>
        <taxon>Granulicella</taxon>
    </lineage>
</organism>
<keyword evidence="1" id="KW-1133">Transmembrane helix</keyword>
<name>E8X2I1_GRATM</name>
<gene>
    <name evidence="2" type="ordered locus">AciX9_2161</name>
</gene>
<dbReference type="Gene3D" id="1.10.287.70">
    <property type="match status" value="1"/>
</dbReference>
<dbReference type="HOGENOM" id="CLU_938839_0_0_0"/>
<dbReference type="Proteomes" id="UP000000343">
    <property type="component" value="Chromosome"/>
</dbReference>
<evidence type="ECO:0000313" key="2">
    <source>
        <dbReference type="EMBL" id="ADW69205.1"/>
    </source>
</evidence>
<dbReference type="PaxDb" id="1198114-AciX9_2161"/>
<feature type="transmembrane region" description="Helical" evidence="1">
    <location>
        <begin position="199"/>
        <end position="221"/>
    </location>
</feature>
<dbReference type="AlphaFoldDB" id="E8X2I1"/>
<proteinExistence type="predicted"/>
<dbReference type="eggNOG" id="ENOG5033QU9">
    <property type="taxonomic scope" value="Bacteria"/>
</dbReference>
<feature type="transmembrane region" description="Helical" evidence="1">
    <location>
        <begin position="109"/>
        <end position="133"/>
    </location>
</feature>
<accession>E8X2I1</accession>
<dbReference type="KEGG" id="acm:AciX9_2161"/>
<keyword evidence="1" id="KW-0472">Membrane</keyword>
<reference evidence="3" key="1">
    <citation type="submission" date="2011-01" db="EMBL/GenBank/DDBJ databases">
        <title>Complete sequence of chromosome of Acidobacterium sp. MP5ACTX9.</title>
        <authorList>
            <consortium name="US DOE Joint Genome Institute"/>
            <person name="Lucas S."/>
            <person name="Copeland A."/>
            <person name="Lapidus A."/>
            <person name="Cheng J.-F."/>
            <person name="Goodwin L."/>
            <person name="Pitluck S."/>
            <person name="Teshima H."/>
            <person name="Detter J.C."/>
            <person name="Han C."/>
            <person name="Tapia R."/>
            <person name="Land M."/>
            <person name="Hauser L."/>
            <person name="Kyrpides N."/>
            <person name="Ivanova N."/>
            <person name="Ovchinnikova G."/>
            <person name="Pagani I."/>
            <person name="Rawat S.R."/>
            <person name="Mannisto M."/>
            <person name="Haggblom M.M."/>
            <person name="Woyke T."/>
        </authorList>
    </citation>
    <scope>NUCLEOTIDE SEQUENCE [LARGE SCALE GENOMIC DNA]</scope>
    <source>
        <strain evidence="3">MP5ACTX9</strain>
    </source>
</reference>
<protein>
    <submittedName>
        <fullName evidence="2">Uncharacterized protein</fullName>
    </submittedName>
</protein>
<dbReference type="OrthoDB" id="110485at2"/>
<keyword evidence="3" id="KW-1185">Reference proteome</keyword>
<sequence length="286" mass="31285">MATENEIERPGADTRIEMPSPTAWPLVLALGLALSISGMVTSAWVTLVGVLMFVYAASGWFREILPHEAHEWMEVTGERVEITRSKREVARLSGSSTHQQVQPVETFSLLAGIEGGVAGGIAMLVPAVIYGLLKEHSVWYPVNLLAAGGFPSWSNESNAFLAQFHWKGLIAASIIHGVTCPLVGLLYAAVLPMFPKRPILMAGFVVPLFWTSLIYSMLGLISPILNQRIDWDYFIPSQLAFGLVTGWVINRHIHLRGTDFSSLPFAVRAGLHSDVRNRDDADGGHS</sequence>
<evidence type="ECO:0000256" key="1">
    <source>
        <dbReference type="SAM" id="Phobius"/>
    </source>
</evidence>
<dbReference type="STRING" id="1198114.AciX9_2161"/>
<dbReference type="RefSeq" id="WP_013580521.1">
    <property type="nucleotide sequence ID" value="NC_015064.1"/>
</dbReference>
<dbReference type="EMBL" id="CP002480">
    <property type="protein sequence ID" value="ADW69205.1"/>
    <property type="molecule type" value="Genomic_DNA"/>
</dbReference>
<evidence type="ECO:0000313" key="3">
    <source>
        <dbReference type="Proteomes" id="UP000000343"/>
    </source>
</evidence>
<feature type="transmembrane region" description="Helical" evidence="1">
    <location>
        <begin position="164"/>
        <end position="187"/>
    </location>
</feature>